<organism evidence="6 7">
    <name type="scientific">Ciona intestinalis</name>
    <name type="common">Transparent sea squirt</name>
    <name type="synonym">Ascidia intestinalis</name>
    <dbReference type="NCBI Taxonomy" id="7719"/>
    <lineage>
        <taxon>Eukaryota</taxon>
        <taxon>Metazoa</taxon>
        <taxon>Chordata</taxon>
        <taxon>Tunicata</taxon>
        <taxon>Ascidiacea</taxon>
        <taxon>Phlebobranchia</taxon>
        <taxon>Cionidae</taxon>
        <taxon>Ciona</taxon>
    </lineage>
</organism>
<dbReference type="Pfam" id="PF04502">
    <property type="entry name" value="Saf4_Yju2"/>
    <property type="match status" value="1"/>
</dbReference>
<reference evidence="6" key="4">
    <citation type="submission" date="2025-09" db="UniProtKB">
        <authorList>
            <consortium name="Ensembl"/>
        </authorList>
    </citation>
    <scope>IDENTIFICATION</scope>
</reference>
<accession>F6ZD00</accession>
<dbReference type="OMA" id="RNMSVWD"/>
<dbReference type="Proteomes" id="UP000008144">
    <property type="component" value="Chromosome 8"/>
</dbReference>
<comment type="function">
    <text evidence="3">May be involved in mRNA splicing.</text>
</comment>
<reference evidence="6" key="3">
    <citation type="submission" date="2025-08" db="UniProtKB">
        <authorList>
            <consortium name="Ensembl"/>
        </authorList>
    </citation>
    <scope>IDENTIFICATION</scope>
</reference>
<evidence type="ECO:0000313" key="7">
    <source>
        <dbReference type="Proteomes" id="UP000008144"/>
    </source>
</evidence>
<dbReference type="GO" id="GO:0000398">
    <property type="term" value="P:mRNA splicing, via spliceosome"/>
    <property type="evidence" value="ECO:0007669"/>
    <property type="project" value="InterPro"/>
</dbReference>
<evidence type="ECO:0000313" key="6">
    <source>
        <dbReference type="Ensembl" id="ENSCINP00000014115.3"/>
    </source>
</evidence>
<feature type="compositionally biased region" description="Low complexity" evidence="5">
    <location>
        <begin position="266"/>
        <end position="277"/>
    </location>
</feature>
<dbReference type="GeneTree" id="ENSGT00530000063615"/>
<sequence>MGERKGVNKYYPPDFDYKKHGSLDRYHNSHPLRERARKLKSEGILIIRFEMPYNIWCEGCNSHIGMGVRYNAEKKKIGNYYSTIIYKFRMKCHLCPQHFEIQTDPANCDYKILSGARRKEERWDAKANEQIEMTDHAVKKQLLTDPMFKLEHGVKDKRKLESVIPSLSELQDFQEEKKDDYLLNKALRNKFRSEKKRLEETARSDKALLDKSSLDIKLLPESEEDKKMAELLKYQTVKSLEMSLKESRSEIIHQPILPQNPSAKKSPTNLWSTSNNSSSVKIPALAKNLGIKVTKRKRSASESETKFSKPAKHSRTKSEATQSNQNQTLTKPSSRTTNENSNFVQSTAKNVTSNENGQKTDTIPAKTASCLVADYSDSSTDENT</sequence>
<dbReference type="PANTHER" id="PTHR12111">
    <property type="entry name" value="SPLICING FACTOR YJU2"/>
    <property type="match status" value="1"/>
</dbReference>
<evidence type="ECO:0000256" key="1">
    <source>
        <dbReference type="ARBA" id="ARBA00005595"/>
    </source>
</evidence>
<keyword evidence="7" id="KW-1185">Reference proteome</keyword>
<dbReference type="HOGENOM" id="CLU_050402_3_1_1"/>
<name>F6ZD00_CIOIN</name>
<evidence type="ECO:0000256" key="5">
    <source>
        <dbReference type="SAM" id="MobiDB-lite"/>
    </source>
</evidence>
<feature type="region of interest" description="Disordered" evidence="5">
    <location>
        <begin position="252"/>
        <end position="277"/>
    </location>
</feature>
<feature type="region of interest" description="Disordered" evidence="5">
    <location>
        <begin position="291"/>
        <end position="384"/>
    </location>
</feature>
<evidence type="ECO:0000256" key="3">
    <source>
        <dbReference type="ARBA" id="ARBA00037140"/>
    </source>
</evidence>
<dbReference type="GO" id="GO:0008380">
    <property type="term" value="P:RNA splicing"/>
    <property type="evidence" value="ECO:0000318"/>
    <property type="project" value="GO_Central"/>
</dbReference>
<proteinExistence type="inferred from homology"/>
<dbReference type="GO" id="GO:0005684">
    <property type="term" value="C:U2-type spliceosomal complex"/>
    <property type="evidence" value="ECO:0000318"/>
    <property type="project" value="GO_Central"/>
</dbReference>
<feature type="compositionally biased region" description="Polar residues" evidence="5">
    <location>
        <begin position="319"/>
        <end position="361"/>
    </location>
</feature>
<dbReference type="AlphaFoldDB" id="F6ZD00"/>
<dbReference type="Ensembl" id="ENSCINT00000014115.3">
    <property type="protein sequence ID" value="ENSCINP00000014115.3"/>
    <property type="gene ID" value="ENSCING00000022542.1"/>
</dbReference>
<dbReference type="FunCoup" id="F6ZD00">
    <property type="interactions" value="118"/>
</dbReference>
<dbReference type="InParanoid" id="F6ZD00"/>
<reference evidence="7" key="1">
    <citation type="journal article" date="2002" name="Science">
        <title>The draft genome of Ciona intestinalis: insights into chordate and vertebrate origins.</title>
        <authorList>
            <person name="Dehal P."/>
            <person name="Satou Y."/>
            <person name="Campbell R.K."/>
            <person name="Chapman J."/>
            <person name="Degnan B."/>
            <person name="De Tomaso A."/>
            <person name="Davidson B."/>
            <person name="Di Gregorio A."/>
            <person name="Gelpke M."/>
            <person name="Goodstein D.M."/>
            <person name="Harafuji N."/>
            <person name="Hastings K.E."/>
            <person name="Ho I."/>
            <person name="Hotta K."/>
            <person name="Huang W."/>
            <person name="Kawashima T."/>
            <person name="Lemaire P."/>
            <person name="Martinez D."/>
            <person name="Meinertzhagen I.A."/>
            <person name="Necula S."/>
            <person name="Nonaka M."/>
            <person name="Putnam N."/>
            <person name="Rash S."/>
            <person name="Saiga H."/>
            <person name="Satake M."/>
            <person name="Terry A."/>
            <person name="Yamada L."/>
            <person name="Wang H.G."/>
            <person name="Awazu S."/>
            <person name="Azumi K."/>
            <person name="Boore J."/>
            <person name="Branno M."/>
            <person name="Chin-Bow S."/>
            <person name="DeSantis R."/>
            <person name="Doyle S."/>
            <person name="Francino P."/>
            <person name="Keys D.N."/>
            <person name="Haga S."/>
            <person name="Hayashi H."/>
            <person name="Hino K."/>
            <person name="Imai K.S."/>
            <person name="Inaba K."/>
            <person name="Kano S."/>
            <person name="Kobayashi K."/>
            <person name="Kobayashi M."/>
            <person name="Lee B.I."/>
            <person name="Makabe K.W."/>
            <person name="Manohar C."/>
            <person name="Matassi G."/>
            <person name="Medina M."/>
            <person name="Mochizuki Y."/>
            <person name="Mount S."/>
            <person name="Morishita T."/>
            <person name="Miura S."/>
            <person name="Nakayama A."/>
            <person name="Nishizaka S."/>
            <person name="Nomoto H."/>
            <person name="Ohta F."/>
            <person name="Oishi K."/>
            <person name="Rigoutsos I."/>
            <person name="Sano M."/>
            <person name="Sasaki A."/>
            <person name="Sasakura Y."/>
            <person name="Shoguchi E."/>
            <person name="Shin-i T."/>
            <person name="Spagnuolo A."/>
            <person name="Stainier D."/>
            <person name="Suzuki M.M."/>
            <person name="Tassy O."/>
            <person name="Takatori N."/>
            <person name="Tokuoka M."/>
            <person name="Yagi K."/>
            <person name="Yoshizaki F."/>
            <person name="Wada S."/>
            <person name="Zhang C."/>
            <person name="Hyatt P.D."/>
            <person name="Larimer F."/>
            <person name="Detter C."/>
            <person name="Doggett N."/>
            <person name="Glavina T."/>
            <person name="Hawkins T."/>
            <person name="Richardson P."/>
            <person name="Lucas S."/>
            <person name="Kohara Y."/>
            <person name="Levine M."/>
            <person name="Satoh N."/>
            <person name="Rokhsar D.S."/>
        </authorList>
    </citation>
    <scope>NUCLEOTIDE SEQUENCE [LARGE SCALE GENOMIC DNA]</scope>
</reference>
<evidence type="ECO:0000256" key="4">
    <source>
        <dbReference type="ARBA" id="ARBA00041764"/>
    </source>
</evidence>
<dbReference type="PANTHER" id="PTHR12111:SF2">
    <property type="entry name" value="SPLICING FACTOR YJU2B-RELATED"/>
    <property type="match status" value="1"/>
</dbReference>
<dbReference type="EMBL" id="EAAA01002724">
    <property type="status" value="NOT_ANNOTATED_CDS"/>
    <property type="molecule type" value="Genomic_DNA"/>
</dbReference>
<evidence type="ECO:0000256" key="2">
    <source>
        <dbReference type="ARBA" id="ARBA00029515"/>
    </source>
</evidence>
<dbReference type="InterPro" id="IPR007590">
    <property type="entry name" value="Saf4/Yju2"/>
</dbReference>
<dbReference type="STRING" id="7719.ENSCINP00000014115"/>
<protein>
    <recommendedName>
        <fullName evidence="2">Probable splicing factor YJU2B</fullName>
    </recommendedName>
    <alternativeName>
        <fullName evidence="4">Coiled-coil domain-containing protein 130</fullName>
    </alternativeName>
</protein>
<reference evidence="6" key="2">
    <citation type="journal article" date="2008" name="Genome Biol.">
        <title>Improved genome assembly and evidence-based global gene model set for the chordate Ciona intestinalis: new insight into intron and operon populations.</title>
        <authorList>
            <person name="Satou Y."/>
            <person name="Mineta K."/>
            <person name="Ogasawara M."/>
            <person name="Sasakura Y."/>
            <person name="Shoguchi E."/>
            <person name="Ueno K."/>
            <person name="Yamada L."/>
            <person name="Matsumoto J."/>
            <person name="Wasserscheid J."/>
            <person name="Dewar K."/>
            <person name="Wiley G.B."/>
            <person name="Macmil S.L."/>
            <person name="Roe B.A."/>
            <person name="Zeller R.W."/>
            <person name="Hastings K.E."/>
            <person name="Lemaire P."/>
            <person name="Lindquist E."/>
            <person name="Endo T."/>
            <person name="Hotta K."/>
            <person name="Inaba K."/>
        </authorList>
    </citation>
    <scope>NUCLEOTIDE SEQUENCE [LARGE SCALE GENOMIC DNA]</scope>
    <source>
        <strain evidence="6">wild type</strain>
    </source>
</reference>
<dbReference type="GO" id="GO:0071014">
    <property type="term" value="C:post-mRNA release spliceosomal complex"/>
    <property type="evidence" value="ECO:0000318"/>
    <property type="project" value="GO_Central"/>
</dbReference>
<comment type="similarity">
    <text evidence="1">Belongs to the CWC16 family.</text>
</comment>